<dbReference type="Pfam" id="PF06293">
    <property type="entry name" value="Kdo"/>
    <property type="match status" value="1"/>
</dbReference>
<evidence type="ECO:0000313" key="2">
    <source>
        <dbReference type="Proteomes" id="UP000216020"/>
    </source>
</evidence>
<dbReference type="Proteomes" id="UP000216020">
    <property type="component" value="Unassembled WGS sequence"/>
</dbReference>
<comment type="caution">
    <text evidence="1">The sequence shown here is derived from an EMBL/GenBank/DDBJ whole genome shotgun (WGS) entry which is preliminary data.</text>
</comment>
<sequence>MRPQESSFWWSVQGEWVEEPNNRRGGFSGVQRVIVPESGACYYVKRQRNHLFRSVRYPAGRPTLLREWQSMRFCQSIGVPTAPLVFFDMQKSKEGWDSILVTRGLSGYVSLDQAYAEKLWSPEQRAAALRAVAGALISLHRARRKHGHLYPKEVFVDFSHSQPAVAIVDWELSRYRLTAAQAAQPDVRRLLKSLLGLGMTQDELRLFFDAYRASGIHLPPMPQLARR</sequence>
<dbReference type="SUPFAM" id="SSF56112">
    <property type="entry name" value="Protein kinase-like (PK-like)"/>
    <property type="match status" value="1"/>
</dbReference>
<dbReference type="AlphaFoldDB" id="A0A261SJS9"/>
<reference evidence="2" key="1">
    <citation type="submission" date="2017-05" db="EMBL/GenBank/DDBJ databases">
        <title>Complete and WGS of Bordetella genogroups.</title>
        <authorList>
            <person name="Spilker T."/>
            <person name="Lipuma J."/>
        </authorList>
    </citation>
    <scope>NUCLEOTIDE SEQUENCE [LARGE SCALE GENOMIC DNA]</scope>
    <source>
        <strain evidence="2">AU16122</strain>
    </source>
</reference>
<evidence type="ECO:0000313" key="1">
    <source>
        <dbReference type="EMBL" id="OZI37664.1"/>
    </source>
</evidence>
<organism evidence="1 2">
    <name type="scientific">Bordetella genomosp. 10</name>
    <dbReference type="NCBI Taxonomy" id="1416804"/>
    <lineage>
        <taxon>Bacteria</taxon>
        <taxon>Pseudomonadati</taxon>
        <taxon>Pseudomonadota</taxon>
        <taxon>Betaproteobacteria</taxon>
        <taxon>Burkholderiales</taxon>
        <taxon>Alcaligenaceae</taxon>
        <taxon>Bordetella</taxon>
    </lineage>
</organism>
<dbReference type="RefSeq" id="WP_094851766.1">
    <property type="nucleotide sequence ID" value="NZ_NEVM01000001.1"/>
</dbReference>
<proteinExistence type="predicted"/>
<dbReference type="InterPro" id="IPR027023">
    <property type="entry name" value="Put_LipoPS_kinase_InaA"/>
</dbReference>
<dbReference type="PIRSF" id="PIRSF026326">
    <property type="entry name" value="InaA"/>
    <property type="match status" value="1"/>
</dbReference>
<evidence type="ECO:0008006" key="3">
    <source>
        <dbReference type="Google" id="ProtNLM"/>
    </source>
</evidence>
<keyword evidence="2" id="KW-1185">Reference proteome</keyword>
<dbReference type="InterPro" id="IPR011009">
    <property type="entry name" value="Kinase-like_dom_sf"/>
</dbReference>
<protein>
    <recommendedName>
        <fullName evidence="3">InaA protein</fullName>
    </recommendedName>
</protein>
<dbReference type="EMBL" id="NEVM01000001">
    <property type="protein sequence ID" value="OZI37664.1"/>
    <property type="molecule type" value="Genomic_DNA"/>
</dbReference>
<name>A0A261SJS9_9BORD</name>
<gene>
    <name evidence="1" type="ORF">CAL29_04530</name>
</gene>
<dbReference type="OrthoDB" id="5405319at2"/>
<accession>A0A261SJS9</accession>